<accession>A0AAV3XUB1</accession>
<protein>
    <submittedName>
        <fullName evidence="2">Uncharacterized protein</fullName>
    </submittedName>
</protein>
<sequence>MGSAKVETNEKTLLFAKGFFTAECEEASKLLAGIHRPSVRPGRQWRGSNPADFKVGSLSTVPPTPRGLTKIRRNQSSRGEELDLDRSSVRIMDAHAIKWYTQINTPIQCKHKECL</sequence>
<feature type="region of interest" description="Disordered" evidence="1">
    <location>
        <begin position="39"/>
        <end position="82"/>
    </location>
</feature>
<dbReference type="Proteomes" id="UP000735302">
    <property type="component" value="Unassembled WGS sequence"/>
</dbReference>
<keyword evidence="3" id="KW-1185">Reference proteome</keyword>
<evidence type="ECO:0000256" key="1">
    <source>
        <dbReference type="SAM" id="MobiDB-lite"/>
    </source>
</evidence>
<evidence type="ECO:0000313" key="2">
    <source>
        <dbReference type="EMBL" id="GFN73766.1"/>
    </source>
</evidence>
<name>A0AAV3XUB1_9GAST</name>
<proteinExistence type="predicted"/>
<organism evidence="2 3">
    <name type="scientific">Plakobranchus ocellatus</name>
    <dbReference type="NCBI Taxonomy" id="259542"/>
    <lineage>
        <taxon>Eukaryota</taxon>
        <taxon>Metazoa</taxon>
        <taxon>Spiralia</taxon>
        <taxon>Lophotrochozoa</taxon>
        <taxon>Mollusca</taxon>
        <taxon>Gastropoda</taxon>
        <taxon>Heterobranchia</taxon>
        <taxon>Euthyneura</taxon>
        <taxon>Panpulmonata</taxon>
        <taxon>Sacoglossa</taxon>
        <taxon>Placobranchoidea</taxon>
        <taxon>Plakobranchidae</taxon>
        <taxon>Plakobranchus</taxon>
    </lineage>
</organism>
<dbReference type="AlphaFoldDB" id="A0AAV3XUB1"/>
<gene>
    <name evidence="2" type="ORF">PoB_000027200</name>
</gene>
<comment type="caution">
    <text evidence="2">The sequence shown here is derived from an EMBL/GenBank/DDBJ whole genome shotgun (WGS) entry which is preliminary data.</text>
</comment>
<dbReference type="EMBL" id="BLXT01000029">
    <property type="protein sequence ID" value="GFN73766.1"/>
    <property type="molecule type" value="Genomic_DNA"/>
</dbReference>
<reference evidence="2 3" key="1">
    <citation type="journal article" date="2021" name="Elife">
        <title>Chloroplast acquisition without the gene transfer in kleptoplastic sea slugs, Plakobranchus ocellatus.</title>
        <authorList>
            <person name="Maeda T."/>
            <person name="Takahashi S."/>
            <person name="Yoshida T."/>
            <person name="Shimamura S."/>
            <person name="Takaki Y."/>
            <person name="Nagai Y."/>
            <person name="Toyoda A."/>
            <person name="Suzuki Y."/>
            <person name="Arimoto A."/>
            <person name="Ishii H."/>
            <person name="Satoh N."/>
            <person name="Nishiyama T."/>
            <person name="Hasebe M."/>
            <person name="Maruyama T."/>
            <person name="Minagawa J."/>
            <person name="Obokata J."/>
            <person name="Shigenobu S."/>
        </authorList>
    </citation>
    <scope>NUCLEOTIDE SEQUENCE [LARGE SCALE GENOMIC DNA]</scope>
</reference>
<evidence type="ECO:0000313" key="3">
    <source>
        <dbReference type="Proteomes" id="UP000735302"/>
    </source>
</evidence>